<dbReference type="Proteomes" id="UP000717696">
    <property type="component" value="Unassembled WGS sequence"/>
</dbReference>
<keyword evidence="2" id="KW-1185">Reference proteome</keyword>
<comment type="caution">
    <text evidence="1">The sequence shown here is derived from an EMBL/GenBank/DDBJ whole genome shotgun (WGS) entry which is preliminary data.</text>
</comment>
<sequence length="73" mass="8264">METAPRVAVLISSLDCVFIVSGRCYRTPCLARRDMACMHFWPLHELTRVVCRTTGNGVDGTRHHLEHDTGLRP</sequence>
<reference evidence="1" key="1">
    <citation type="journal article" date="2021" name="Nat. Commun.">
        <title>Genetic determinants of endophytism in the Arabidopsis root mycobiome.</title>
        <authorList>
            <person name="Mesny F."/>
            <person name="Miyauchi S."/>
            <person name="Thiergart T."/>
            <person name="Pickel B."/>
            <person name="Atanasova L."/>
            <person name="Karlsson M."/>
            <person name="Huettel B."/>
            <person name="Barry K.W."/>
            <person name="Haridas S."/>
            <person name="Chen C."/>
            <person name="Bauer D."/>
            <person name="Andreopoulos W."/>
            <person name="Pangilinan J."/>
            <person name="LaButti K."/>
            <person name="Riley R."/>
            <person name="Lipzen A."/>
            <person name="Clum A."/>
            <person name="Drula E."/>
            <person name="Henrissat B."/>
            <person name="Kohler A."/>
            <person name="Grigoriev I.V."/>
            <person name="Martin F.M."/>
            <person name="Hacquard S."/>
        </authorList>
    </citation>
    <scope>NUCLEOTIDE SEQUENCE</scope>
    <source>
        <strain evidence="1">MPI-CAGE-AT-0021</strain>
    </source>
</reference>
<evidence type="ECO:0000313" key="1">
    <source>
        <dbReference type="EMBL" id="KAH7144451.1"/>
    </source>
</evidence>
<gene>
    <name evidence="1" type="ORF">B0J13DRAFT_555239</name>
</gene>
<protein>
    <submittedName>
        <fullName evidence="1">Uncharacterized protein</fullName>
    </submittedName>
</protein>
<dbReference type="EMBL" id="JAGMUU010000010">
    <property type="protein sequence ID" value="KAH7144451.1"/>
    <property type="molecule type" value="Genomic_DNA"/>
</dbReference>
<name>A0A9P9J1C1_9HYPO</name>
<proteinExistence type="predicted"/>
<dbReference type="AlphaFoldDB" id="A0A9P9J1C1"/>
<evidence type="ECO:0000313" key="2">
    <source>
        <dbReference type="Proteomes" id="UP000717696"/>
    </source>
</evidence>
<accession>A0A9P9J1C1</accession>
<organism evidence="1 2">
    <name type="scientific">Dactylonectria estremocensis</name>
    <dbReference type="NCBI Taxonomy" id="1079267"/>
    <lineage>
        <taxon>Eukaryota</taxon>
        <taxon>Fungi</taxon>
        <taxon>Dikarya</taxon>
        <taxon>Ascomycota</taxon>
        <taxon>Pezizomycotina</taxon>
        <taxon>Sordariomycetes</taxon>
        <taxon>Hypocreomycetidae</taxon>
        <taxon>Hypocreales</taxon>
        <taxon>Nectriaceae</taxon>
        <taxon>Dactylonectria</taxon>
    </lineage>
</organism>